<reference evidence="1 2" key="1">
    <citation type="submission" date="2012-08" db="EMBL/GenBank/DDBJ databases">
        <title>Draft Genome Sequences of Lactobacillus equicursoris CIP 110162T, isolated from thoroughbred racehorse feces and Lactobacillus sp. CRBIP 24.137 isolated from urine of human.</title>
        <authorList>
            <person name="Cousin S."/>
            <person name="Loux V."/>
            <person name="Ma L."/>
            <person name="Creno S."/>
            <person name="Clermont D."/>
            <person name="Bizet C."/>
            <person name="Bouchier C."/>
        </authorList>
    </citation>
    <scope>NUCLEOTIDE SEQUENCE [LARGE SCALE GENOMIC DNA]</scope>
    <source>
        <strain evidence="1 2">66c</strain>
    </source>
</reference>
<name>K0NEL2_9LACO</name>
<proteinExistence type="predicted"/>
<accession>K0NEL2</accession>
<evidence type="ECO:0000313" key="2">
    <source>
        <dbReference type="Proteomes" id="UP000009325"/>
    </source>
</evidence>
<gene>
    <name evidence="1" type="ORF">BN146_03725</name>
</gene>
<dbReference type="EMBL" id="CALZ01000072">
    <property type="protein sequence ID" value="CCK83372.1"/>
    <property type="molecule type" value="Genomic_DNA"/>
</dbReference>
<dbReference type="AlphaFoldDB" id="K0NEL2"/>
<dbReference type="Proteomes" id="UP000009325">
    <property type="component" value="Unassembled WGS sequence"/>
</dbReference>
<comment type="caution">
    <text evidence="1">The sequence shown here is derived from an EMBL/GenBank/DDBJ whole genome shotgun (WGS) entry which is preliminary data.</text>
</comment>
<protein>
    <submittedName>
        <fullName evidence="1">Uncharacterized protein</fullName>
    </submittedName>
</protein>
<organism evidence="1 2">
    <name type="scientific">Lactobacillus equicursoris 66c</name>
    <dbReference type="NCBI Taxonomy" id="872326"/>
    <lineage>
        <taxon>Bacteria</taxon>
        <taxon>Bacillati</taxon>
        <taxon>Bacillota</taxon>
        <taxon>Bacilli</taxon>
        <taxon>Lactobacillales</taxon>
        <taxon>Lactobacillaceae</taxon>
        <taxon>Lactobacillus</taxon>
    </lineage>
</organism>
<sequence>MIFQEIFNGIKIKSYYLPGKYASYDNEAVKRVAFGGMVSHDQWVQQ</sequence>
<evidence type="ECO:0000313" key="1">
    <source>
        <dbReference type="EMBL" id="CCK83372.1"/>
    </source>
</evidence>